<keyword evidence="3" id="KW-1185">Reference proteome</keyword>
<dbReference type="OrthoDB" id="3396617at2"/>
<evidence type="ECO:0000313" key="2">
    <source>
        <dbReference type="EMBL" id="QOQ87303.1"/>
    </source>
</evidence>
<feature type="domain" description="Helix-turn-helix" evidence="1">
    <location>
        <begin position="4"/>
        <end position="53"/>
    </location>
</feature>
<dbReference type="InterPro" id="IPR010093">
    <property type="entry name" value="SinI_DNA-bd"/>
</dbReference>
<organism evidence="2 3">
    <name type="scientific">Campylobacter corcagiensis</name>
    <dbReference type="NCBI Taxonomy" id="1448857"/>
    <lineage>
        <taxon>Bacteria</taxon>
        <taxon>Pseudomonadati</taxon>
        <taxon>Campylobacterota</taxon>
        <taxon>Epsilonproteobacteria</taxon>
        <taxon>Campylobacterales</taxon>
        <taxon>Campylobacteraceae</taxon>
        <taxon>Campylobacter</taxon>
    </lineage>
</organism>
<dbReference type="InterPro" id="IPR041657">
    <property type="entry name" value="HTH_17"/>
</dbReference>
<gene>
    <name evidence="2" type="ORF">IMC76_00290</name>
</gene>
<dbReference type="Proteomes" id="UP000594749">
    <property type="component" value="Chromosome"/>
</dbReference>
<dbReference type="InterPro" id="IPR009061">
    <property type="entry name" value="DNA-bd_dom_put_sf"/>
</dbReference>
<dbReference type="AlphaFoldDB" id="A0A7M1LG59"/>
<dbReference type="RefSeq" id="WP_081755105.1">
    <property type="nucleotide sequence ID" value="NZ_CP053842.1"/>
</dbReference>
<dbReference type="GO" id="GO:0003677">
    <property type="term" value="F:DNA binding"/>
    <property type="evidence" value="ECO:0007669"/>
    <property type="project" value="InterPro"/>
</dbReference>
<reference evidence="2 3" key="1">
    <citation type="submission" date="2020-10" db="EMBL/GenBank/DDBJ databases">
        <title>Campylobacter and Helicobacter PacBio genomes.</title>
        <authorList>
            <person name="Lane C."/>
        </authorList>
    </citation>
    <scope>NUCLEOTIDE SEQUENCE [LARGE SCALE GENOMIC DNA]</scope>
    <source>
        <strain evidence="2 3">2016D-0077</strain>
    </source>
</reference>
<dbReference type="SUPFAM" id="SSF46955">
    <property type="entry name" value="Putative DNA-binding domain"/>
    <property type="match status" value="1"/>
</dbReference>
<dbReference type="Gene3D" id="1.10.1660.10">
    <property type="match status" value="1"/>
</dbReference>
<evidence type="ECO:0000313" key="3">
    <source>
        <dbReference type="Proteomes" id="UP000594749"/>
    </source>
</evidence>
<evidence type="ECO:0000259" key="1">
    <source>
        <dbReference type="Pfam" id="PF12728"/>
    </source>
</evidence>
<proteinExistence type="predicted"/>
<accession>A0A7M1LG59</accession>
<dbReference type="NCBIfam" id="TIGR01764">
    <property type="entry name" value="excise"/>
    <property type="match status" value="1"/>
</dbReference>
<dbReference type="EMBL" id="CP063078">
    <property type="protein sequence ID" value="QOQ87303.1"/>
    <property type="molecule type" value="Genomic_DNA"/>
</dbReference>
<sequence length="56" mass="6562">MRIYTVNEVADILRVSIESVRRYIKSGALEAFKYPGGRVWMIEERAIKNFLEKSKV</sequence>
<protein>
    <submittedName>
        <fullName evidence="2">Helix-turn-helix domain-containing protein</fullName>
    </submittedName>
</protein>
<dbReference type="Pfam" id="PF12728">
    <property type="entry name" value="HTH_17"/>
    <property type="match status" value="1"/>
</dbReference>
<name>A0A7M1LG59_9BACT</name>